<dbReference type="AlphaFoldDB" id="A0AAD6ELS8"/>
<evidence type="ECO:0000256" key="4">
    <source>
        <dbReference type="RuleBase" id="RU367036"/>
    </source>
</evidence>
<organism evidence="6 7">
    <name type="scientific">Rhynchospora tenuis</name>
    <dbReference type="NCBI Taxonomy" id="198213"/>
    <lineage>
        <taxon>Eukaryota</taxon>
        <taxon>Viridiplantae</taxon>
        <taxon>Streptophyta</taxon>
        <taxon>Embryophyta</taxon>
        <taxon>Tracheophyta</taxon>
        <taxon>Spermatophyta</taxon>
        <taxon>Magnoliopsida</taxon>
        <taxon>Liliopsida</taxon>
        <taxon>Poales</taxon>
        <taxon>Cyperaceae</taxon>
        <taxon>Cyperoideae</taxon>
        <taxon>Rhynchosporeae</taxon>
        <taxon>Rhynchospora</taxon>
    </lineage>
</organism>
<name>A0AAD6ELS8_9POAL</name>
<dbReference type="InterPro" id="IPR039126">
    <property type="entry name" value="GGACT"/>
</dbReference>
<accession>A0AAD6ELS8</accession>
<feature type="domain" description="Gamma-glutamylcyclotransferase AIG2-like" evidence="5">
    <location>
        <begin position="86"/>
        <end position="201"/>
    </location>
</feature>
<dbReference type="GO" id="GO:0061929">
    <property type="term" value="F:gamma-glutamylaminecyclotransferase activity"/>
    <property type="evidence" value="ECO:0007669"/>
    <property type="project" value="InterPro"/>
</dbReference>
<dbReference type="PANTHER" id="PTHR12510">
    <property type="entry name" value="TROPONIN C-AKIN-1 PROTEIN"/>
    <property type="match status" value="1"/>
</dbReference>
<gene>
    <name evidence="6" type="ORF">LUZ61_018220</name>
</gene>
<evidence type="ECO:0000256" key="1">
    <source>
        <dbReference type="ARBA" id="ARBA00002782"/>
    </source>
</evidence>
<reference evidence="6 7" key="1">
    <citation type="journal article" date="2022" name="Cell">
        <title>Repeat-based holocentromeres influence genome architecture and karyotype evolution.</title>
        <authorList>
            <person name="Hofstatter P.G."/>
            <person name="Thangavel G."/>
            <person name="Lux T."/>
            <person name="Neumann P."/>
            <person name="Vondrak T."/>
            <person name="Novak P."/>
            <person name="Zhang M."/>
            <person name="Costa L."/>
            <person name="Castellani M."/>
            <person name="Scott A."/>
            <person name="Toegelov H."/>
            <person name="Fuchs J."/>
            <person name="Mata-Sucre Y."/>
            <person name="Dias Y."/>
            <person name="Vanzela A.L.L."/>
            <person name="Huettel B."/>
            <person name="Almeida C.C.S."/>
            <person name="Simkova H."/>
            <person name="Souza G."/>
            <person name="Pedrosa-Harand A."/>
            <person name="Macas J."/>
            <person name="Mayer K.F.X."/>
            <person name="Houben A."/>
            <person name="Marques A."/>
        </authorList>
    </citation>
    <scope>NUCLEOTIDE SEQUENCE [LARGE SCALE GENOMIC DNA]</scope>
    <source>
        <strain evidence="6">RhyTen1mFocal</strain>
    </source>
</reference>
<feature type="active site" description="Proton acceptor" evidence="3">
    <location>
        <position position="168"/>
    </location>
</feature>
<evidence type="ECO:0000259" key="5">
    <source>
        <dbReference type="Pfam" id="PF06094"/>
    </source>
</evidence>
<comment type="function">
    <text evidence="1">Putative gamma-glutamylcyclotransferase.</text>
</comment>
<comment type="caution">
    <text evidence="6">The sequence shown here is derived from an EMBL/GenBank/DDBJ whole genome shotgun (WGS) entry which is preliminary data.</text>
</comment>
<dbReference type="InterPro" id="IPR009288">
    <property type="entry name" value="AIG2-like_dom"/>
</dbReference>
<keyword evidence="7" id="KW-1185">Reference proteome</keyword>
<proteinExistence type="inferred from homology"/>
<dbReference type="Gene3D" id="3.10.490.10">
    <property type="entry name" value="Gamma-glutamyl cyclotransferase-like"/>
    <property type="match status" value="1"/>
</dbReference>
<comment type="similarity">
    <text evidence="2 4">Belongs to the gamma-glutamylcyclotransferase family.</text>
</comment>
<dbReference type="PANTHER" id="PTHR12510:SF4">
    <property type="entry name" value="GAMMA-GLUTAMYLAMINECYCLOTRANSFERASE"/>
    <property type="match status" value="1"/>
</dbReference>
<dbReference type="EMBL" id="JAMRDG010000002">
    <property type="protein sequence ID" value="KAJ3689056.1"/>
    <property type="molecule type" value="Genomic_DNA"/>
</dbReference>
<evidence type="ECO:0000256" key="2">
    <source>
        <dbReference type="ARBA" id="ARBA00008861"/>
    </source>
</evidence>
<dbReference type="Pfam" id="PF06094">
    <property type="entry name" value="GGACT"/>
    <property type="match status" value="1"/>
</dbReference>
<protein>
    <recommendedName>
        <fullName evidence="4">Gamma-glutamylcyclotransferase family protein</fullName>
    </recommendedName>
</protein>
<dbReference type="Proteomes" id="UP001210211">
    <property type="component" value="Unassembled WGS sequence"/>
</dbReference>
<evidence type="ECO:0000313" key="6">
    <source>
        <dbReference type="EMBL" id="KAJ3689056.1"/>
    </source>
</evidence>
<dbReference type="InterPro" id="IPR036568">
    <property type="entry name" value="GGCT-like_sf"/>
</dbReference>
<dbReference type="GO" id="GO:0005829">
    <property type="term" value="C:cytosol"/>
    <property type="evidence" value="ECO:0007669"/>
    <property type="project" value="TreeGrafter"/>
</dbReference>
<evidence type="ECO:0000313" key="7">
    <source>
        <dbReference type="Proteomes" id="UP001210211"/>
    </source>
</evidence>
<dbReference type="CDD" id="cd06661">
    <property type="entry name" value="GGCT_like"/>
    <property type="match status" value="1"/>
</dbReference>
<dbReference type="InterPro" id="IPR013024">
    <property type="entry name" value="GGCT-like"/>
</dbReference>
<evidence type="ECO:0000256" key="3">
    <source>
        <dbReference type="PIRSR" id="PIRSR639126-1"/>
    </source>
</evidence>
<dbReference type="SUPFAM" id="SSF110857">
    <property type="entry name" value="Gamma-glutamyl cyclotransferase-like"/>
    <property type="match status" value="1"/>
</dbReference>
<sequence>MIKTLIITHRTLTTPKSHNLISQLLFPANQIPWSELSLQIPTLSPNQRLDLVQYTKTHLIRPTSPLMGREAPSMAPMAIPTDRTLIFTYGTLKRGFSNHKLLQSLMQSNHASFVGPAATSSPVPLVCGPYRVPFLLNLSSCSSDEIYPVSGELYSVSPLGLARLDELEGVSKGHYERFPLKVRVTKGEGNGEDGMEVEVEVEVEAQGYFGHRSYAMEMWKRNGEKGLKEYTKEVATGYVRRMDRPQGLTFLDHIRIFVQSNG</sequence>